<dbReference type="GO" id="GO:0005737">
    <property type="term" value="C:cytoplasm"/>
    <property type="evidence" value="ECO:0007669"/>
    <property type="project" value="TreeGrafter"/>
</dbReference>
<keyword evidence="5" id="KW-0378">Hydrolase</keyword>
<reference evidence="5 6" key="1">
    <citation type="journal article" date="2015" name="Nature">
        <title>rRNA introns, odd ribosomes, and small enigmatic genomes across a large radiation of phyla.</title>
        <authorList>
            <person name="Brown C.T."/>
            <person name="Hug L.A."/>
            <person name="Thomas B.C."/>
            <person name="Sharon I."/>
            <person name="Castelle C.J."/>
            <person name="Singh A."/>
            <person name="Wilkins M.J."/>
            <person name="Williams K.H."/>
            <person name="Banfield J.F."/>
        </authorList>
    </citation>
    <scope>NUCLEOTIDE SEQUENCE [LARGE SCALE GENOMIC DNA]</scope>
</reference>
<organism evidence="5 6">
    <name type="scientific">Candidatus Giovannonibacteria bacterium GW2011_GWA2_44_13b</name>
    <dbReference type="NCBI Taxonomy" id="1618647"/>
    <lineage>
        <taxon>Bacteria</taxon>
        <taxon>Candidatus Giovannoniibacteriota</taxon>
    </lineage>
</organism>
<protein>
    <submittedName>
        <fullName evidence="5">O-acetylhomoserine sulfhydrolase</fullName>
    </submittedName>
</protein>
<comment type="similarity">
    <text evidence="4">Belongs to the trans-sulfuration enzymes family.</text>
</comment>
<dbReference type="GO" id="GO:0016787">
    <property type="term" value="F:hydrolase activity"/>
    <property type="evidence" value="ECO:0007669"/>
    <property type="project" value="UniProtKB-KW"/>
</dbReference>
<dbReference type="Gene3D" id="3.90.1150.10">
    <property type="entry name" value="Aspartate Aminotransferase, domain 1"/>
    <property type="match status" value="1"/>
</dbReference>
<accession>A0A0G1GYM7</accession>
<dbReference type="STRING" id="1618647.UW30_C0023G0014"/>
<dbReference type="SUPFAM" id="SSF53383">
    <property type="entry name" value="PLP-dependent transferases"/>
    <property type="match status" value="1"/>
</dbReference>
<dbReference type="InterPro" id="IPR015421">
    <property type="entry name" value="PyrdxlP-dep_Trfase_major"/>
</dbReference>
<dbReference type="GO" id="GO:0019346">
    <property type="term" value="P:transsulfuration"/>
    <property type="evidence" value="ECO:0007669"/>
    <property type="project" value="InterPro"/>
</dbReference>
<dbReference type="GO" id="GO:0016846">
    <property type="term" value="F:carbon-sulfur lyase activity"/>
    <property type="evidence" value="ECO:0007669"/>
    <property type="project" value="TreeGrafter"/>
</dbReference>
<sequence>MAKRKSAKEHKLHAKTLEIHGGGSLYDTELRIGVDRVTAYPLGSVARGTKLFAGEEDGFVYSRINNRTVDKLERRLASMEGAEACLATSSGMSAITLLSLYLARTRDNRKGGIVSSNRLYGGVFHLFHEILLRLGIDVSFVDDPHDIYNWEYANYWHKIGLDPPRALRFFHLENPSNPLIDVFDVGTIAEVAHKFEVPLVVDSTLATPALLKPLELGADFVVHSLSKYMGDGEVIGGAILGKKDVIDDLKKTWFRDMGPCMSPDNAAIFLSHVESLSVRMTEHCRNAEKVAKFLSRHEKVKQVFYPSVGVRSKRNKSLMTKGFGGLMAFEVKGGVKAATKVIENLKLFWHAPNIGESRSLVLIPWLTTHGLMSDKDKSKAGILPGVIRASLGREDDRDLCEDLGQALAKI</sequence>
<evidence type="ECO:0000256" key="3">
    <source>
        <dbReference type="PIRSR" id="PIRSR001434-2"/>
    </source>
</evidence>
<dbReference type="AlphaFoldDB" id="A0A0G1GYM7"/>
<comment type="cofactor">
    <cofactor evidence="1 4">
        <name>pyridoxal 5'-phosphate</name>
        <dbReference type="ChEBI" id="CHEBI:597326"/>
    </cofactor>
</comment>
<keyword evidence="2 3" id="KW-0663">Pyridoxal phosphate</keyword>
<evidence type="ECO:0000256" key="2">
    <source>
        <dbReference type="ARBA" id="ARBA00022898"/>
    </source>
</evidence>
<dbReference type="InterPro" id="IPR015424">
    <property type="entry name" value="PyrdxlP-dep_Trfase"/>
</dbReference>
<dbReference type="Pfam" id="PF01053">
    <property type="entry name" value="Cys_Met_Meta_PP"/>
    <property type="match status" value="1"/>
</dbReference>
<name>A0A0G1GYM7_9BACT</name>
<dbReference type="EMBL" id="LCHU01000023">
    <property type="protein sequence ID" value="KKT40216.1"/>
    <property type="molecule type" value="Genomic_DNA"/>
</dbReference>
<proteinExistence type="inferred from homology"/>
<dbReference type="InterPro" id="IPR000277">
    <property type="entry name" value="Cys/Met-Metab_PyrdxlP-dep_enz"/>
</dbReference>
<evidence type="ECO:0000256" key="4">
    <source>
        <dbReference type="RuleBase" id="RU362118"/>
    </source>
</evidence>
<evidence type="ECO:0000256" key="1">
    <source>
        <dbReference type="ARBA" id="ARBA00001933"/>
    </source>
</evidence>
<feature type="modified residue" description="N6-(pyridoxal phosphate)lysine" evidence="3">
    <location>
        <position position="227"/>
    </location>
</feature>
<dbReference type="PANTHER" id="PTHR11808">
    <property type="entry name" value="TRANS-SULFURATION ENZYME FAMILY MEMBER"/>
    <property type="match status" value="1"/>
</dbReference>
<evidence type="ECO:0000313" key="5">
    <source>
        <dbReference type="EMBL" id="KKT40216.1"/>
    </source>
</evidence>
<dbReference type="Gene3D" id="3.40.640.10">
    <property type="entry name" value="Type I PLP-dependent aspartate aminotransferase-like (Major domain)"/>
    <property type="match status" value="1"/>
</dbReference>
<evidence type="ECO:0000313" key="6">
    <source>
        <dbReference type="Proteomes" id="UP000034736"/>
    </source>
</evidence>
<dbReference type="Proteomes" id="UP000034736">
    <property type="component" value="Unassembled WGS sequence"/>
</dbReference>
<comment type="caution">
    <text evidence="5">The sequence shown here is derived from an EMBL/GenBank/DDBJ whole genome shotgun (WGS) entry which is preliminary data.</text>
</comment>
<dbReference type="PANTHER" id="PTHR11808:SF80">
    <property type="entry name" value="CYSTATHIONINE GAMMA-LYASE"/>
    <property type="match status" value="1"/>
</dbReference>
<dbReference type="PIRSF" id="PIRSF001434">
    <property type="entry name" value="CGS"/>
    <property type="match status" value="1"/>
</dbReference>
<gene>
    <name evidence="5" type="ORF">UW30_C0023G0014</name>
</gene>
<dbReference type="GO" id="GO:0030170">
    <property type="term" value="F:pyridoxal phosphate binding"/>
    <property type="evidence" value="ECO:0007669"/>
    <property type="project" value="InterPro"/>
</dbReference>
<dbReference type="InterPro" id="IPR015422">
    <property type="entry name" value="PyrdxlP-dep_Trfase_small"/>
</dbReference>